<dbReference type="Proteomes" id="UP000279860">
    <property type="component" value="Unassembled WGS sequence"/>
</dbReference>
<name>A0A3P1YWD4_TANFO</name>
<dbReference type="EMBL" id="RQYN01000021">
    <property type="protein sequence ID" value="RRD75249.1"/>
    <property type="molecule type" value="Genomic_DNA"/>
</dbReference>
<gene>
    <name evidence="3" type="ORF">EII41_06985</name>
</gene>
<reference evidence="3 4" key="1">
    <citation type="submission" date="2018-11" db="EMBL/GenBank/DDBJ databases">
        <title>Genomes From Bacteria Associated with the Canine Oral Cavity: a Test Case for Automated Genome-Based Taxonomic Assignment.</title>
        <authorList>
            <person name="Coil D.A."/>
            <person name="Jospin G."/>
            <person name="Darling A.E."/>
            <person name="Wallis C."/>
            <person name="Davis I.J."/>
            <person name="Harris S."/>
            <person name="Eisen J.A."/>
            <person name="Holcombe L.J."/>
            <person name="O'Flynn C."/>
        </authorList>
    </citation>
    <scope>NUCLEOTIDE SEQUENCE [LARGE SCALE GENOMIC DNA]</scope>
    <source>
        <strain evidence="3 4">OH1426_COT-023</strain>
    </source>
</reference>
<keyword evidence="2" id="KW-1133">Transmembrane helix</keyword>
<dbReference type="RefSeq" id="WP_124789998.1">
    <property type="nucleotide sequence ID" value="NZ_RQYN01000021.1"/>
</dbReference>
<evidence type="ECO:0000313" key="3">
    <source>
        <dbReference type="EMBL" id="RRD75249.1"/>
    </source>
</evidence>
<organism evidence="3 4">
    <name type="scientific">Tannerella forsythia</name>
    <name type="common">Bacteroides forsythus</name>
    <dbReference type="NCBI Taxonomy" id="28112"/>
    <lineage>
        <taxon>Bacteria</taxon>
        <taxon>Pseudomonadati</taxon>
        <taxon>Bacteroidota</taxon>
        <taxon>Bacteroidia</taxon>
        <taxon>Bacteroidales</taxon>
        <taxon>Tannerellaceae</taxon>
        <taxon>Tannerella</taxon>
    </lineage>
</organism>
<feature type="transmembrane region" description="Helical" evidence="2">
    <location>
        <begin position="6"/>
        <end position="27"/>
    </location>
</feature>
<keyword evidence="2" id="KW-0812">Transmembrane</keyword>
<protein>
    <submittedName>
        <fullName evidence="3">Uncharacterized protein</fullName>
    </submittedName>
</protein>
<dbReference type="AlphaFoldDB" id="A0A3P1YWD4"/>
<evidence type="ECO:0000313" key="4">
    <source>
        <dbReference type="Proteomes" id="UP000279860"/>
    </source>
</evidence>
<sequence>MIEILSVVLNAVLGGGLIVSLVTLRSVRRKAAAESKKAELENAEQAARIVMESIAEPIRKELKHVSSELSRFRRAVEKGYTCKYHVNCPILAELQREEAGNYRGYDEGRGVRDYPRHDRDSSS</sequence>
<proteinExistence type="predicted"/>
<feature type="region of interest" description="Disordered" evidence="1">
    <location>
        <begin position="103"/>
        <end position="123"/>
    </location>
</feature>
<comment type="caution">
    <text evidence="3">The sequence shown here is derived from an EMBL/GenBank/DDBJ whole genome shotgun (WGS) entry which is preliminary data.</text>
</comment>
<accession>A0A3P1YWD4</accession>
<evidence type="ECO:0000256" key="2">
    <source>
        <dbReference type="SAM" id="Phobius"/>
    </source>
</evidence>
<keyword evidence="2" id="KW-0472">Membrane</keyword>
<evidence type="ECO:0000256" key="1">
    <source>
        <dbReference type="SAM" id="MobiDB-lite"/>
    </source>
</evidence>